<keyword evidence="3" id="KW-0472">Membrane</keyword>
<evidence type="ECO:0000256" key="3">
    <source>
        <dbReference type="SAM" id="Phobius"/>
    </source>
</evidence>
<name>A0A8S4MNJ1_BRALA</name>
<feature type="transmembrane region" description="Helical" evidence="3">
    <location>
        <begin position="42"/>
        <end position="63"/>
    </location>
</feature>
<accession>A0A8S4MNJ1</accession>
<dbReference type="InterPro" id="IPR001729">
    <property type="entry name" value="SP-C"/>
</dbReference>
<dbReference type="EMBL" id="CAKMNS010000268">
    <property type="protein sequence ID" value="CAH1277337.1"/>
    <property type="molecule type" value="Genomic_DNA"/>
</dbReference>
<dbReference type="OrthoDB" id="10047072at2759"/>
<dbReference type="GO" id="GO:0007585">
    <property type="term" value="P:respiratory gaseous exchange by respiratory system"/>
    <property type="evidence" value="ECO:0007669"/>
    <property type="project" value="InterPro"/>
</dbReference>
<dbReference type="InterPro" id="IPR007084">
    <property type="entry name" value="BRICHOS_dom"/>
</dbReference>
<evidence type="ECO:0000256" key="1">
    <source>
        <dbReference type="ARBA" id="ARBA00023157"/>
    </source>
</evidence>
<dbReference type="PANTHER" id="PTHR10800:SF4">
    <property type="entry name" value="PULMONARY SURFACTANT-ASSOCIATED PROTEIN C"/>
    <property type="match status" value="1"/>
</dbReference>
<dbReference type="PROSITE" id="PS50869">
    <property type="entry name" value="BRICHOS"/>
    <property type="match status" value="1"/>
</dbReference>
<evidence type="ECO:0000313" key="5">
    <source>
        <dbReference type="EMBL" id="CAH1277337.1"/>
    </source>
</evidence>
<sequence>MTSSDEKKVLPSFEIGIGGVSPDEIAIIKKEAQASRLHRLKIPLASVIVILLAVGGTLLGLYLTRGSVVRRSLEFRVDDRELHETVETDKEANTDAFCTESAETGGCAMYDHDEGLKAFKFIGRETCYIMQESDREARQAKRMAKELEEEEEGSMEQARRGRRMKMSLDADRPELPGLSEKLDDFCGDLEPRWAKLSPCDNQDEASGVEMIVPLGGASSVDRVKRGFFISKFTLLGSASSFASNNKVVNHGSNMFHPILPSSLSCPACLL</sequence>
<dbReference type="Proteomes" id="UP000838412">
    <property type="component" value="Unassembled WGS sequence"/>
</dbReference>
<keyword evidence="1" id="KW-1015">Disulfide bond</keyword>
<comment type="caution">
    <text evidence="5">The sequence shown here is derived from an EMBL/GenBank/DDBJ whole genome shotgun (WGS) entry which is preliminary data.</text>
</comment>
<dbReference type="Gene3D" id="3.30.390.150">
    <property type="match status" value="1"/>
</dbReference>
<organism evidence="5 6">
    <name type="scientific">Branchiostoma lanceolatum</name>
    <name type="common">Common lancelet</name>
    <name type="synonym">Amphioxus lanceolatum</name>
    <dbReference type="NCBI Taxonomy" id="7740"/>
    <lineage>
        <taxon>Eukaryota</taxon>
        <taxon>Metazoa</taxon>
        <taxon>Chordata</taxon>
        <taxon>Cephalochordata</taxon>
        <taxon>Leptocardii</taxon>
        <taxon>Amphioxiformes</taxon>
        <taxon>Branchiostomatidae</taxon>
        <taxon>Branchiostoma</taxon>
    </lineage>
</organism>
<protein>
    <submittedName>
        <fullName evidence="5">Hypp9569 protein</fullName>
    </submittedName>
</protein>
<dbReference type="PANTHER" id="PTHR10800">
    <property type="entry name" value="PULMONARY SURFACTANT-ASSOCIATED PROTEIN C"/>
    <property type="match status" value="1"/>
</dbReference>
<proteinExistence type="predicted"/>
<dbReference type="GO" id="GO:0005576">
    <property type="term" value="C:extracellular region"/>
    <property type="evidence" value="ECO:0007669"/>
    <property type="project" value="InterPro"/>
</dbReference>
<keyword evidence="3" id="KW-0812">Transmembrane</keyword>
<reference evidence="5" key="1">
    <citation type="submission" date="2022-01" db="EMBL/GenBank/DDBJ databases">
        <authorList>
            <person name="Braso-Vives M."/>
        </authorList>
    </citation>
    <scope>NUCLEOTIDE SEQUENCE</scope>
</reference>
<evidence type="ECO:0000256" key="2">
    <source>
        <dbReference type="SAM" id="MobiDB-lite"/>
    </source>
</evidence>
<evidence type="ECO:0000259" key="4">
    <source>
        <dbReference type="PROSITE" id="PS50869"/>
    </source>
</evidence>
<keyword evidence="3" id="KW-1133">Transmembrane helix</keyword>
<feature type="region of interest" description="Disordered" evidence="2">
    <location>
        <begin position="145"/>
        <end position="164"/>
    </location>
</feature>
<keyword evidence="6" id="KW-1185">Reference proteome</keyword>
<dbReference type="AlphaFoldDB" id="A0A8S4MNJ1"/>
<evidence type="ECO:0000313" key="6">
    <source>
        <dbReference type="Proteomes" id="UP000838412"/>
    </source>
</evidence>
<feature type="domain" description="BRICHOS" evidence="4">
    <location>
        <begin position="100"/>
        <end position="194"/>
    </location>
</feature>
<gene>
    <name evidence="5" type="primary">Hypp9569</name>
    <name evidence="5" type="ORF">BLAG_LOCUS26141</name>
</gene>